<feature type="region of interest" description="Disordered" evidence="1">
    <location>
        <begin position="141"/>
        <end position="225"/>
    </location>
</feature>
<dbReference type="RefSeq" id="XP_007318332.1">
    <property type="nucleotide sequence ID" value="XM_007318270.1"/>
</dbReference>
<feature type="region of interest" description="Disordered" evidence="1">
    <location>
        <begin position="1"/>
        <end position="20"/>
    </location>
</feature>
<dbReference type="PANTHER" id="PTHR38044">
    <property type="entry name" value="BOUQUET FORMATION PROTEIN 4"/>
    <property type="match status" value="1"/>
</dbReference>
<dbReference type="PROSITE" id="PS51299">
    <property type="entry name" value="HTH_APSES"/>
    <property type="match status" value="1"/>
</dbReference>
<accession>F8NW56</accession>
<dbReference type="GeneID" id="18814943"/>
<feature type="compositionally biased region" description="Basic and acidic residues" evidence="1">
    <location>
        <begin position="9"/>
        <end position="20"/>
    </location>
</feature>
<feature type="region of interest" description="Disordered" evidence="1">
    <location>
        <begin position="375"/>
        <end position="394"/>
    </location>
</feature>
<evidence type="ECO:0000256" key="1">
    <source>
        <dbReference type="SAM" id="MobiDB-lite"/>
    </source>
</evidence>
<dbReference type="EMBL" id="GL945434">
    <property type="protein sequence ID" value="EGO24313.1"/>
    <property type="molecule type" value="Genomic_DNA"/>
</dbReference>
<dbReference type="AlphaFoldDB" id="F8NW56"/>
<sequence length="394" mass="43716">MPLRPTLPLRHENPHLKTLDSDKLPPVKYQMLDRDGHEVLVGRMKIPTPTGHAFILRRFDTGAISLTTMFRAAFPTAGDIEEKKEIAWVKEAYDLSGNNGSLKEPTIIRLAGTWLSPEVALLPDFAETYNLTHVIPHMAKAVPDPSTSYRRSTKANSTPKAQTQSPVHLPTPAQSMVLPTPKRRRESSPAPAPVQAPRQTTPTSLPPPRRSARTKSPAPMPLPMEVKSPRSVKATKILRVAEVGTPGGSDETIVEEEAETIEISRPNMSQDIAEQKELIDGLKAKREAAKKKTEDVVMDTEMDMEAEAEDAAPASVVKRPREEEEQQPLQFEFKEPEVEERQIATNKRVGMFQMGPKKKSFAWGVAAFAELTIHAGHSYPTSSSENEYYPSLKP</sequence>
<dbReference type="GO" id="GO:0003677">
    <property type="term" value="F:DNA binding"/>
    <property type="evidence" value="ECO:0007669"/>
    <property type="project" value="InterPro"/>
</dbReference>
<feature type="region of interest" description="Disordered" evidence="1">
    <location>
        <begin position="306"/>
        <end position="338"/>
    </location>
</feature>
<gene>
    <name evidence="3" type="ORF">SERLADRAFT_437920</name>
</gene>
<dbReference type="InterPro" id="IPR036887">
    <property type="entry name" value="HTH_APSES_sf"/>
</dbReference>
<dbReference type="GO" id="GO:1990862">
    <property type="term" value="C:nuclear membrane complex Bqt3-Bqt4"/>
    <property type="evidence" value="ECO:0007669"/>
    <property type="project" value="InterPro"/>
</dbReference>
<dbReference type="KEGG" id="sla:SERLADRAFT_437920"/>
<dbReference type="Proteomes" id="UP000008064">
    <property type="component" value="Unassembled WGS sequence"/>
</dbReference>
<dbReference type="SUPFAM" id="SSF54616">
    <property type="entry name" value="DNA-binding domain of Mlu1-box binding protein MBP1"/>
    <property type="match status" value="1"/>
</dbReference>
<evidence type="ECO:0000313" key="3">
    <source>
        <dbReference type="EMBL" id="EGO24313.1"/>
    </source>
</evidence>
<feature type="compositionally biased region" description="Polar residues" evidence="1">
    <location>
        <begin position="145"/>
        <end position="166"/>
    </location>
</feature>
<name>F8NW56_SERL9</name>
<protein>
    <recommendedName>
        <fullName evidence="2">HTH APSES-type domain-containing protein</fullName>
    </recommendedName>
</protein>
<feature type="domain" description="HTH APSES-type" evidence="2">
    <location>
        <begin position="35"/>
        <end position="150"/>
    </location>
</feature>
<evidence type="ECO:0000259" key="2">
    <source>
        <dbReference type="PROSITE" id="PS51299"/>
    </source>
</evidence>
<dbReference type="GO" id="GO:0044820">
    <property type="term" value="P:mitotic telomere tethering at nuclear periphery"/>
    <property type="evidence" value="ECO:0007669"/>
    <property type="project" value="TreeGrafter"/>
</dbReference>
<dbReference type="InterPro" id="IPR037548">
    <property type="entry name" value="Bqt4"/>
</dbReference>
<dbReference type="GO" id="GO:0070197">
    <property type="term" value="P:meiotic attachment of telomere to nuclear envelope"/>
    <property type="evidence" value="ECO:0007669"/>
    <property type="project" value="InterPro"/>
</dbReference>
<organism>
    <name type="scientific">Serpula lacrymans var. lacrymans (strain S7.9)</name>
    <name type="common">Dry rot fungus</name>
    <dbReference type="NCBI Taxonomy" id="578457"/>
    <lineage>
        <taxon>Eukaryota</taxon>
        <taxon>Fungi</taxon>
        <taxon>Dikarya</taxon>
        <taxon>Basidiomycota</taxon>
        <taxon>Agaricomycotina</taxon>
        <taxon>Agaricomycetes</taxon>
        <taxon>Agaricomycetidae</taxon>
        <taxon>Boletales</taxon>
        <taxon>Coniophorineae</taxon>
        <taxon>Serpulaceae</taxon>
        <taxon>Serpula</taxon>
    </lineage>
</organism>
<dbReference type="PANTHER" id="PTHR38044:SF1">
    <property type="entry name" value="BOUQUET FORMATION PROTEIN 4"/>
    <property type="match status" value="1"/>
</dbReference>
<proteinExistence type="predicted"/>
<dbReference type="InterPro" id="IPR003163">
    <property type="entry name" value="Tscrpt_reg_HTH_APSES-type"/>
</dbReference>
<dbReference type="OrthoDB" id="5346159at2759"/>
<dbReference type="HOGENOM" id="CLU_685207_0_0_1"/>
<reference evidence="3" key="1">
    <citation type="submission" date="2011-04" db="EMBL/GenBank/DDBJ databases">
        <title>Evolution of plant cell wall degrading machinery underlies the functional diversity of forest fungi.</title>
        <authorList>
            <consortium name="US DOE Joint Genome Institute (JGI-PGF)"/>
            <person name="Eastwood D.C."/>
            <person name="Floudas D."/>
            <person name="Binder M."/>
            <person name="Majcherczyk A."/>
            <person name="Schneider P."/>
            <person name="Aerts A."/>
            <person name="Asiegbu F.O."/>
            <person name="Baker S.E."/>
            <person name="Barry K."/>
            <person name="Bendiksby M."/>
            <person name="Blumentritt M."/>
            <person name="Coutinho P.M."/>
            <person name="Cullen D."/>
            <person name="Cullen D."/>
            <person name="Gathman A."/>
            <person name="Goodell B."/>
            <person name="Henrissat B."/>
            <person name="Ihrmark K."/>
            <person name="Kauserud H."/>
            <person name="Kohler A."/>
            <person name="LaButti K."/>
            <person name="Lapidus A."/>
            <person name="Lavin J.L."/>
            <person name="Lee Y.-H."/>
            <person name="Lindquist E."/>
            <person name="Lilly W."/>
            <person name="Lucas S."/>
            <person name="Morin E."/>
            <person name="Murat C."/>
            <person name="Oguiza J.A."/>
            <person name="Park J."/>
            <person name="Pisabarro A.G."/>
            <person name="Riley R."/>
            <person name="Rosling A."/>
            <person name="Salamov A."/>
            <person name="Schmidt O."/>
            <person name="Schmutz J."/>
            <person name="Skrede I."/>
            <person name="Stenlid J."/>
            <person name="Wiebenga A."/>
            <person name="Xie X."/>
            <person name="Kues U."/>
            <person name="Hibbett D.S."/>
            <person name="Hoffmeister D."/>
            <person name="Hogberg N."/>
            <person name="Martin F."/>
            <person name="Grigoriev I.V."/>
            <person name="Watkinson S.C."/>
        </authorList>
    </citation>
    <scope>NUCLEOTIDE SEQUENCE</scope>
    <source>
        <strain evidence="3">S7.9</strain>
    </source>
</reference>